<evidence type="ECO:0000259" key="5">
    <source>
        <dbReference type="PROSITE" id="PS50800"/>
    </source>
</evidence>
<feature type="domain" description="SAP" evidence="5">
    <location>
        <begin position="266"/>
        <end position="300"/>
    </location>
</feature>
<evidence type="ECO:0000313" key="6">
    <source>
        <dbReference type="EMBL" id="KAK3286543.1"/>
    </source>
</evidence>
<keyword evidence="4" id="KW-0812">Transmembrane</keyword>
<sequence>MEGIETEGEGVDSADRKLFYDALHDQEDFLDEVVATEMENLPDACDVEHLVQGVVQEVSTSTSVGSDLTSPQTTTIQPVTAGTETQISQPGFNVTSPPTSDPFEIAADLSTIFLQNASVPTAQVDITVGEVPACSSSDHTGFRVSVNVSASPQKTRAPQAPSEALANHALPTAPPAALPHPTPNVVDVPPTQNATAPDTGPANVCYVCKKDSPFESAIALTICDKCDLAYHHMCATQFRCPRCTPESGLPEDKRPPVKLVEDISELSKLSASQLVEQCKLHAIGKSGNKGLLIDRLTKAVQKATVAKSSVPPVTPRTRQGPNTATAAKTAVSSGKKSKKTENVDDSPWVQITQEQAASARWIRPEYTGPEHGKPSAKANRLLSPRKCTPIDYLNAFIPETERYDKWKDHSNMYATLQGASTEKYPDFTPFTARDMDSILGLHVRNGLSPVPDMRYNFTNPDSDFVFGDTRVIDACPGGFRRFKEFKAFFHIQDPRLLQPADKPFWKVEPLLEVLRWNSEELYDLGVHVSLDEQDAGFQGKCAFKDKIKYKKEGDGFLADCICEQGYTYTFHFRHDPTPLPLTQQAASDLHNRCLLLIKRLKFDWNRIWMDNLFTSRRFIQWGYQLKVLMGGVARAHARGVPDCVVQCEARSKADLERSVGTVKIARTADFKIVAASIYDSKPVHFLTSIHSKVNMVDKVRAIWDAQEKRMKDMPFKRLNIIDDYNYKMNGVDIADQLREIYRFDGPWMRQRKWGWAVFLWACGVAVVNAFILYKKQCEEGLVPKRERLTHLQFNALLAKELCSGERAGQWKANPVCARKRAATSGEASSVAKRPRGMTLTPRTLCATYQQRTTGKHPMKDIPGTVRNASDCQWCKFRSKFPYGGEAVVPLDTVKPPKSHFGCASCEVWFCSVQCWNHFHHLK</sequence>
<dbReference type="InterPro" id="IPR003034">
    <property type="entry name" value="SAP_dom"/>
</dbReference>
<evidence type="ECO:0000256" key="2">
    <source>
        <dbReference type="ARBA" id="ARBA00022833"/>
    </source>
</evidence>
<evidence type="ECO:0000256" key="3">
    <source>
        <dbReference type="SAM" id="MobiDB-lite"/>
    </source>
</evidence>
<dbReference type="Proteomes" id="UP001190700">
    <property type="component" value="Unassembled WGS sequence"/>
</dbReference>
<feature type="transmembrane region" description="Helical" evidence="4">
    <location>
        <begin position="753"/>
        <end position="773"/>
    </location>
</feature>
<gene>
    <name evidence="6" type="ORF">CYMTET_5908</name>
</gene>
<keyword evidence="1" id="KW-0479">Metal-binding</keyword>
<dbReference type="PANTHER" id="PTHR46599">
    <property type="entry name" value="PIGGYBAC TRANSPOSABLE ELEMENT-DERIVED PROTEIN 4"/>
    <property type="match status" value="1"/>
</dbReference>
<dbReference type="PANTHER" id="PTHR46599:SF3">
    <property type="entry name" value="PIGGYBAC TRANSPOSABLE ELEMENT-DERIVED PROTEIN 4"/>
    <property type="match status" value="1"/>
</dbReference>
<accession>A0AAE0GYH5</accession>
<dbReference type="EMBL" id="LGRX02001231">
    <property type="protein sequence ID" value="KAK3286543.1"/>
    <property type="molecule type" value="Genomic_DNA"/>
</dbReference>
<dbReference type="PROSITE" id="PS50800">
    <property type="entry name" value="SAP"/>
    <property type="match status" value="1"/>
</dbReference>
<dbReference type="InterPro" id="IPR029526">
    <property type="entry name" value="PGBD"/>
</dbReference>
<comment type="caution">
    <text evidence="6">The sequence shown here is derived from an EMBL/GenBank/DDBJ whole genome shotgun (WGS) entry which is preliminary data.</text>
</comment>
<dbReference type="AlphaFoldDB" id="A0AAE0GYH5"/>
<evidence type="ECO:0000313" key="7">
    <source>
        <dbReference type="Proteomes" id="UP001190700"/>
    </source>
</evidence>
<protein>
    <recommendedName>
        <fullName evidence="5">SAP domain-containing protein</fullName>
    </recommendedName>
</protein>
<name>A0AAE0GYH5_9CHLO</name>
<evidence type="ECO:0000256" key="1">
    <source>
        <dbReference type="ARBA" id="ARBA00022771"/>
    </source>
</evidence>
<dbReference type="Pfam" id="PF13843">
    <property type="entry name" value="DDE_Tnp_1_7"/>
    <property type="match status" value="1"/>
</dbReference>
<keyword evidence="1" id="KW-0863">Zinc-finger</keyword>
<organism evidence="6 7">
    <name type="scientific">Cymbomonas tetramitiformis</name>
    <dbReference type="NCBI Taxonomy" id="36881"/>
    <lineage>
        <taxon>Eukaryota</taxon>
        <taxon>Viridiplantae</taxon>
        <taxon>Chlorophyta</taxon>
        <taxon>Pyramimonadophyceae</taxon>
        <taxon>Pyramimonadales</taxon>
        <taxon>Pyramimonadaceae</taxon>
        <taxon>Cymbomonas</taxon>
    </lineage>
</organism>
<keyword evidence="4" id="KW-0472">Membrane</keyword>
<keyword evidence="2" id="KW-0862">Zinc</keyword>
<dbReference type="InterPro" id="IPR011011">
    <property type="entry name" value="Znf_FYVE_PHD"/>
</dbReference>
<keyword evidence="7" id="KW-1185">Reference proteome</keyword>
<keyword evidence="4" id="KW-1133">Transmembrane helix</keyword>
<evidence type="ECO:0000256" key="4">
    <source>
        <dbReference type="SAM" id="Phobius"/>
    </source>
</evidence>
<dbReference type="SMART" id="SM00513">
    <property type="entry name" value="SAP"/>
    <property type="match status" value="1"/>
</dbReference>
<feature type="compositionally biased region" description="Polar residues" evidence="3">
    <location>
        <begin position="316"/>
        <end position="334"/>
    </location>
</feature>
<reference evidence="6 7" key="1">
    <citation type="journal article" date="2015" name="Genome Biol. Evol.">
        <title>Comparative Genomics of a Bacterivorous Green Alga Reveals Evolutionary Causalities and Consequences of Phago-Mixotrophic Mode of Nutrition.</title>
        <authorList>
            <person name="Burns J.A."/>
            <person name="Paasch A."/>
            <person name="Narechania A."/>
            <person name="Kim E."/>
        </authorList>
    </citation>
    <scope>NUCLEOTIDE SEQUENCE [LARGE SCALE GENOMIC DNA]</scope>
    <source>
        <strain evidence="6 7">PLY_AMNH</strain>
    </source>
</reference>
<proteinExistence type="predicted"/>
<feature type="region of interest" description="Disordered" evidence="3">
    <location>
        <begin position="307"/>
        <end position="347"/>
    </location>
</feature>
<dbReference type="SUPFAM" id="SSF57903">
    <property type="entry name" value="FYVE/PHD zinc finger"/>
    <property type="match status" value="1"/>
</dbReference>
<dbReference type="GO" id="GO:0008270">
    <property type="term" value="F:zinc ion binding"/>
    <property type="evidence" value="ECO:0007669"/>
    <property type="project" value="UniProtKB-KW"/>
</dbReference>